<dbReference type="InterPro" id="IPR005612">
    <property type="entry name" value="CCAAT-binding_factor"/>
</dbReference>
<evidence type="ECO:0000256" key="5">
    <source>
        <dbReference type="PIRNR" id="PIRNR028977"/>
    </source>
</evidence>
<dbReference type="RefSeq" id="XP_065653366.1">
    <property type="nucleotide sequence ID" value="XM_065797294.1"/>
</dbReference>
<comment type="subcellular location">
    <subcellularLocation>
        <location evidence="1 5">Nucleus</location>
        <location evidence="1 5">Nucleolus</location>
    </subcellularLocation>
</comment>
<protein>
    <recommendedName>
        <fullName evidence="5">Nucleolar complex protein 3 homolog</fullName>
        <shortName evidence="5">NOC3 protein homolog</shortName>
    </recommendedName>
</protein>
<evidence type="ECO:0000256" key="4">
    <source>
        <dbReference type="ARBA" id="ARBA00023242"/>
    </source>
</evidence>
<evidence type="ECO:0000313" key="9">
    <source>
        <dbReference type="Proteomes" id="UP001652625"/>
    </source>
</evidence>
<evidence type="ECO:0000256" key="1">
    <source>
        <dbReference type="ARBA" id="ARBA00004604"/>
    </source>
</evidence>
<name>A0ABM4BVZ0_HYDVU</name>
<feature type="domain" description="Nucleolar complex-associated protein 3 N-terminal" evidence="8">
    <location>
        <begin position="195"/>
        <end position="286"/>
    </location>
</feature>
<dbReference type="InterPro" id="IPR016903">
    <property type="entry name" value="Nucleolar_cplx-assoc_3"/>
</dbReference>
<evidence type="ECO:0000256" key="3">
    <source>
        <dbReference type="ARBA" id="ARBA00023054"/>
    </source>
</evidence>
<dbReference type="PANTHER" id="PTHR14428">
    <property type="entry name" value="NUCLEOLAR COMPLEX PROTEIN 3"/>
    <property type="match status" value="1"/>
</dbReference>
<comment type="similarity">
    <text evidence="2 5">Belongs to the CBF/MAK21 family.</text>
</comment>
<dbReference type="Pfam" id="PF03914">
    <property type="entry name" value="CBF"/>
    <property type="match status" value="1"/>
</dbReference>
<dbReference type="InterPro" id="IPR016024">
    <property type="entry name" value="ARM-type_fold"/>
</dbReference>
<keyword evidence="3 6" id="KW-0175">Coiled coil</keyword>
<dbReference type="SUPFAM" id="SSF48371">
    <property type="entry name" value="ARM repeat"/>
    <property type="match status" value="1"/>
</dbReference>
<accession>A0ABM4BVZ0</accession>
<dbReference type="Proteomes" id="UP001652625">
    <property type="component" value="Chromosome 05"/>
</dbReference>
<dbReference type="InterPro" id="IPR011501">
    <property type="entry name" value="Noc3_N"/>
</dbReference>
<gene>
    <name evidence="10" type="primary">LOC136071834</name>
</gene>
<keyword evidence="4" id="KW-0539">Nucleus</keyword>
<sequence length="768" mass="87990">MTKVKTKKGNNKSTSKLKLKNKFVNKQSKANRLYKVNKKTGSKKTINIPKNVAKKAKIVHLEKNDFDPSDEDLQFSDEEMAEFVNENSNQLSFLSSNLLSDKQNGRRKRKDDGIVPEFEKAPRVSNITISEENKNRKIDLLPYKGDKGIILRQADRIKPEEEVSPHFTTPEKSSVVQELSAIELMAKYNADINNKKIEIAHISQSVIENPEENIAKLKVLITYCKKENPSVIRKLSFLSLLEVFKDIIPSYRIRELSEEEKTAKISWDVKKVREFEECLITSYQSYLQSLEDTLKDCLKILKKNSKISLSIKKKLSKLAALCTKCFCELLESASHFNFRTNIIAIIVPKMELSGDLLEAGINCFSTIKNIFCNDSVGDISLEVVKFINKLVKSKPNVKSQVLESFLYLRINADALKMAAVKGNKIERLKQKHEAMKKMSRKEKKRKKVEDKLNKELQEAEAVESEDKVQKAQTELIKFVFVTYFRILKHGNNLNLLNVVLRGLSKFAHLINIEFFDDLMNCLQSLLLKENLGISGRLHCISTAFKILSGQGDVLVIDPRNFYTELYNLLPFIGADMDEKNVHLALECLDMMLLKRRKQVSLPQVLGFFKRLSTMLLHLNVEQMFEYLALVRNILQLHTKCDFLLDNESFGSGSFQPDISDPEHSNAESSCLWELTLACHHFHQDVRLIANHIMNGAPSQGPCSLPSKVLQRFNSQPGKEHQYFPEYLVQKKLSTLNNLKDRFVFINSSFDQVLSTAEKQTISFIQTHQ</sequence>
<organism evidence="9 10">
    <name type="scientific">Hydra vulgaris</name>
    <name type="common">Hydra</name>
    <name type="synonym">Hydra attenuata</name>
    <dbReference type="NCBI Taxonomy" id="6087"/>
    <lineage>
        <taxon>Eukaryota</taxon>
        <taxon>Metazoa</taxon>
        <taxon>Cnidaria</taxon>
        <taxon>Hydrozoa</taxon>
        <taxon>Hydroidolina</taxon>
        <taxon>Anthoathecata</taxon>
        <taxon>Aplanulata</taxon>
        <taxon>Hydridae</taxon>
        <taxon>Hydra</taxon>
    </lineage>
</organism>
<dbReference type="Pfam" id="PF07540">
    <property type="entry name" value="NOC3p"/>
    <property type="match status" value="1"/>
</dbReference>
<feature type="coiled-coil region" evidence="6">
    <location>
        <begin position="425"/>
        <end position="474"/>
    </location>
</feature>
<keyword evidence="9" id="KW-1185">Reference proteome</keyword>
<dbReference type="PIRSF" id="PIRSF028977">
    <property type="entry name" value="Nucleolar_complex_p3"/>
    <property type="match status" value="1"/>
</dbReference>
<reference evidence="10" key="1">
    <citation type="submission" date="2025-08" db="UniProtKB">
        <authorList>
            <consortium name="RefSeq"/>
        </authorList>
    </citation>
    <scope>IDENTIFICATION</scope>
</reference>
<feature type="domain" description="CCAAT-binding factor" evidence="7">
    <location>
        <begin position="537"/>
        <end position="689"/>
    </location>
</feature>
<evidence type="ECO:0000313" key="10">
    <source>
        <dbReference type="RefSeq" id="XP_065653366.1"/>
    </source>
</evidence>
<proteinExistence type="inferred from homology"/>
<dbReference type="PANTHER" id="PTHR14428:SF5">
    <property type="entry name" value="NUCLEOLAR COMPLEX PROTEIN 3 HOMOLOG"/>
    <property type="match status" value="1"/>
</dbReference>
<evidence type="ECO:0000256" key="6">
    <source>
        <dbReference type="SAM" id="Coils"/>
    </source>
</evidence>
<evidence type="ECO:0000259" key="7">
    <source>
        <dbReference type="Pfam" id="PF03914"/>
    </source>
</evidence>
<dbReference type="GeneID" id="136071834"/>
<evidence type="ECO:0000259" key="8">
    <source>
        <dbReference type="Pfam" id="PF07540"/>
    </source>
</evidence>
<evidence type="ECO:0000256" key="2">
    <source>
        <dbReference type="ARBA" id="ARBA00007797"/>
    </source>
</evidence>